<evidence type="ECO:0000313" key="10">
    <source>
        <dbReference type="Proteomes" id="UP000697998"/>
    </source>
</evidence>
<proteinExistence type="inferred from homology"/>
<organism evidence="9 10">
    <name type="scientific">Candidatus Accumulibacter proximus</name>
    <dbReference type="NCBI Taxonomy" id="2954385"/>
    <lineage>
        <taxon>Bacteria</taxon>
        <taxon>Pseudomonadati</taxon>
        <taxon>Pseudomonadota</taxon>
        <taxon>Betaproteobacteria</taxon>
        <taxon>Candidatus Accumulibacter</taxon>
    </lineage>
</organism>
<keyword evidence="4" id="KW-1134">Transmembrane beta strand</keyword>
<dbReference type="Pfam" id="PF02321">
    <property type="entry name" value="OEP"/>
    <property type="match status" value="2"/>
</dbReference>
<keyword evidence="7" id="KW-0998">Cell outer membrane</keyword>
<dbReference type="InterPro" id="IPR051906">
    <property type="entry name" value="TolC-like"/>
</dbReference>
<dbReference type="PANTHER" id="PTHR30026:SF20">
    <property type="entry name" value="OUTER MEMBRANE PROTEIN TOLC"/>
    <property type="match status" value="1"/>
</dbReference>
<dbReference type="GO" id="GO:0015562">
    <property type="term" value="F:efflux transmembrane transporter activity"/>
    <property type="evidence" value="ECO:0007669"/>
    <property type="project" value="InterPro"/>
</dbReference>
<dbReference type="InterPro" id="IPR010130">
    <property type="entry name" value="T1SS_OMP_TolC"/>
</dbReference>
<name>A0A935Q3C4_9PROT</name>
<dbReference type="Gene3D" id="1.20.1600.10">
    <property type="entry name" value="Outer membrane efflux proteins (OEP)"/>
    <property type="match status" value="1"/>
</dbReference>
<keyword evidence="8" id="KW-0732">Signal</keyword>
<dbReference type="GO" id="GO:0015288">
    <property type="term" value="F:porin activity"/>
    <property type="evidence" value="ECO:0007669"/>
    <property type="project" value="TreeGrafter"/>
</dbReference>
<feature type="signal peptide" evidence="8">
    <location>
        <begin position="1"/>
        <end position="25"/>
    </location>
</feature>
<evidence type="ECO:0000256" key="4">
    <source>
        <dbReference type="ARBA" id="ARBA00022452"/>
    </source>
</evidence>
<comment type="subcellular location">
    <subcellularLocation>
        <location evidence="1">Cell outer membrane</location>
    </subcellularLocation>
</comment>
<dbReference type="InterPro" id="IPR003423">
    <property type="entry name" value="OMP_efflux"/>
</dbReference>
<evidence type="ECO:0000313" key="9">
    <source>
        <dbReference type="EMBL" id="MBK7676320.1"/>
    </source>
</evidence>
<evidence type="ECO:0000256" key="1">
    <source>
        <dbReference type="ARBA" id="ARBA00004442"/>
    </source>
</evidence>
<keyword evidence="3" id="KW-0813">Transport</keyword>
<keyword evidence="5" id="KW-0812">Transmembrane</keyword>
<dbReference type="EMBL" id="JADJMH010000018">
    <property type="protein sequence ID" value="MBK7676320.1"/>
    <property type="molecule type" value="Genomic_DNA"/>
</dbReference>
<dbReference type="GO" id="GO:1990281">
    <property type="term" value="C:efflux pump complex"/>
    <property type="evidence" value="ECO:0007669"/>
    <property type="project" value="TreeGrafter"/>
</dbReference>
<reference evidence="9 10" key="1">
    <citation type="submission" date="2020-10" db="EMBL/GenBank/DDBJ databases">
        <title>Connecting structure to function with the recovery of over 1000 high-quality activated sludge metagenome-assembled genomes encoding full-length rRNA genes using long-read sequencing.</title>
        <authorList>
            <person name="Singleton C.M."/>
            <person name="Petriglieri F."/>
            <person name="Kristensen J.M."/>
            <person name="Kirkegaard R.H."/>
            <person name="Michaelsen T.Y."/>
            <person name="Andersen M.H."/>
            <person name="Karst S.M."/>
            <person name="Dueholm M.S."/>
            <person name="Nielsen P.H."/>
            <person name="Albertsen M."/>
        </authorList>
    </citation>
    <scope>NUCLEOTIDE SEQUENCE [LARGE SCALE GENOMIC DNA]</scope>
    <source>
        <strain evidence="9">EsbW_18-Q3-R4-48_BATAC.285</strain>
    </source>
</reference>
<dbReference type="AlphaFoldDB" id="A0A935Q3C4"/>
<evidence type="ECO:0000256" key="2">
    <source>
        <dbReference type="ARBA" id="ARBA00007613"/>
    </source>
</evidence>
<comment type="similarity">
    <text evidence="2">Belongs to the outer membrane factor (OMF) (TC 1.B.17) family.</text>
</comment>
<keyword evidence="6" id="KW-0472">Membrane</keyword>
<comment type="caution">
    <text evidence="9">The sequence shown here is derived from an EMBL/GenBank/DDBJ whole genome shotgun (WGS) entry which is preliminary data.</text>
</comment>
<accession>A0A935Q3C4</accession>
<dbReference type="GO" id="GO:0009279">
    <property type="term" value="C:cell outer membrane"/>
    <property type="evidence" value="ECO:0007669"/>
    <property type="project" value="UniProtKB-SubCell"/>
</dbReference>
<dbReference type="PANTHER" id="PTHR30026">
    <property type="entry name" value="OUTER MEMBRANE PROTEIN TOLC"/>
    <property type="match status" value="1"/>
</dbReference>
<sequence>MSPTFSAGRFSFVLSAVLSASSPFAADLVQVYREALTYDAQYAAARAAAEAGREKLPQALAGLLPTIAATGNTFANDSSFDTRINSLGINTSTRNRFNSNAYNVNLTQPLFRWQNFAQYGQSKLLVVQTEATFAQAGQDLILRVAQAYFDVLVAIENLRAVQANKIAIGQQLEQAKKNFEVGTATITDTYESQSRLDLATAQEIAAENELEVKRYALRVLIGRDPGELNRLKPKALMEPPQPASMEPWVEAAERDSFVVQAQQAAAEAAAKAVEINRAGHYPTLDVVANYGQNNGPGQSGLGEIDTTTRQVGLQLNIPIFQGGAVNSRTREAIARRDAELATLDKEKRNSALGARQSYLGVVNGLAEVRALEAALVSSLSSLESNRLGQEVGVRINIDVLNAENQVYVTRRDLARARFNTLLAQLKLKAAVGSLGETDLEQINTLFEAP</sequence>
<gene>
    <name evidence="9" type="ORF">IPJ27_17070</name>
</gene>
<dbReference type="NCBIfam" id="TIGR01844">
    <property type="entry name" value="type_I_sec_TolC"/>
    <property type="match status" value="1"/>
</dbReference>
<evidence type="ECO:0000256" key="6">
    <source>
        <dbReference type="ARBA" id="ARBA00023136"/>
    </source>
</evidence>
<evidence type="ECO:0000256" key="7">
    <source>
        <dbReference type="ARBA" id="ARBA00023237"/>
    </source>
</evidence>
<evidence type="ECO:0000256" key="3">
    <source>
        <dbReference type="ARBA" id="ARBA00022448"/>
    </source>
</evidence>
<feature type="chain" id="PRO_5037459099" evidence="8">
    <location>
        <begin position="26"/>
        <end position="449"/>
    </location>
</feature>
<evidence type="ECO:0000256" key="8">
    <source>
        <dbReference type="SAM" id="SignalP"/>
    </source>
</evidence>
<protein>
    <submittedName>
        <fullName evidence="9">TolC family outer membrane protein</fullName>
    </submittedName>
</protein>
<evidence type="ECO:0000256" key="5">
    <source>
        <dbReference type="ARBA" id="ARBA00022692"/>
    </source>
</evidence>
<dbReference type="Proteomes" id="UP000697998">
    <property type="component" value="Unassembled WGS sequence"/>
</dbReference>
<dbReference type="SUPFAM" id="SSF56954">
    <property type="entry name" value="Outer membrane efflux proteins (OEP)"/>
    <property type="match status" value="1"/>
</dbReference>